<accession>A0ABV2N626</accession>
<feature type="transmembrane region" description="Helical" evidence="1">
    <location>
        <begin position="41"/>
        <end position="62"/>
    </location>
</feature>
<proteinExistence type="predicted"/>
<dbReference type="EMBL" id="JBEPML010000022">
    <property type="protein sequence ID" value="MET3794257.1"/>
    <property type="molecule type" value="Genomic_DNA"/>
</dbReference>
<sequence length="404" mass="43176">MQFTTQKASAPGPGGEAWFSLIRGGPIYLFLRRIGLAAPGWRGAALLCAVLVAVCFLPLVILSAMDGTLLARQAGMPLAGDVATLCRFLIALPALVLIAPDSDALSRRALAHFLDAGLVQAEGRQAFMQIVKGVVRLRDTVWPELLLVVVAFLPALLPPGTGPLVGTVAGWSFDADYSLTPAGMWLQFVAKPIWLLVALLWIWRLVLWALLLRRITRLDLALHAAHPDGAGGLGFLPALQQRLSKFSFAGGVVIAGAMANEIIYAGATVESIRGPLIAYIIIATLLLCLPLFVLAPRLALLKRQGLFAYGALGDAYLRAFEAKWLRPARRPATESEALGEMGGEYGTLTDLNQAYAVVQNLSIVPVNRYVLAGIALPAVLPMVPVVLLALGVQELITRLFSLLG</sequence>
<gene>
    <name evidence="2" type="ORF">ABID37_004497</name>
</gene>
<protein>
    <recommendedName>
        <fullName evidence="4">ABC transporter permease</fullName>
    </recommendedName>
</protein>
<reference evidence="2 3" key="1">
    <citation type="submission" date="2024-06" db="EMBL/GenBank/DDBJ databases">
        <title>Genomic Encyclopedia of Type Strains, Phase IV (KMG-IV): sequencing the most valuable type-strain genomes for metagenomic binning, comparative biology and taxonomic classification.</title>
        <authorList>
            <person name="Goeker M."/>
        </authorList>
    </citation>
    <scope>NUCLEOTIDE SEQUENCE [LARGE SCALE GENOMIC DNA]</scope>
    <source>
        <strain evidence="2 3">DSM 27865</strain>
    </source>
</reference>
<evidence type="ECO:0000313" key="2">
    <source>
        <dbReference type="EMBL" id="MET3794257.1"/>
    </source>
</evidence>
<keyword evidence="3" id="KW-1185">Reference proteome</keyword>
<comment type="caution">
    <text evidence="2">The sequence shown here is derived from an EMBL/GenBank/DDBJ whole genome shotgun (WGS) entry which is preliminary data.</text>
</comment>
<feature type="transmembrane region" description="Helical" evidence="1">
    <location>
        <begin position="145"/>
        <end position="173"/>
    </location>
</feature>
<evidence type="ECO:0000313" key="3">
    <source>
        <dbReference type="Proteomes" id="UP001549076"/>
    </source>
</evidence>
<feature type="transmembrane region" description="Helical" evidence="1">
    <location>
        <begin position="193"/>
        <end position="212"/>
    </location>
</feature>
<feature type="transmembrane region" description="Helical" evidence="1">
    <location>
        <begin position="276"/>
        <end position="295"/>
    </location>
</feature>
<organism evidence="2 3">
    <name type="scientific">Aquamicrobium terrae</name>
    <dbReference type="NCBI Taxonomy" id="1324945"/>
    <lineage>
        <taxon>Bacteria</taxon>
        <taxon>Pseudomonadati</taxon>
        <taxon>Pseudomonadota</taxon>
        <taxon>Alphaproteobacteria</taxon>
        <taxon>Hyphomicrobiales</taxon>
        <taxon>Phyllobacteriaceae</taxon>
        <taxon>Aquamicrobium</taxon>
    </lineage>
</organism>
<keyword evidence="1" id="KW-0812">Transmembrane</keyword>
<dbReference type="Proteomes" id="UP001549076">
    <property type="component" value="Unassembled WGS sequence"/>
</dbReference>
<keyword evidence="1" id="KW-1133">Transmembrane helix</keyword>
<keyword evidence="1" id="KW-0472">Membrane</keyword>
<dbReference type="RefSeq" id="WP_354198851.1">
    <property type="nucleotide sequence ID" value="NZ_JBEPML010000022.1"/>
</dbReference>
<evidence type="ECO:0000256" key="1">
    <source>
        <dbReference type="SAM" id="Phobius"/>
    </source>
</evidence>
<feature type="transmembrane region" description="Helical" evidence="1">
    <location>
        <begin position="246"/>
        <end position="264"/>
    </location>
</feature>
<feature type="transmembrane region" description="Helical" evidence="1">
    <location>
        <begin position="369"/>
        <end position="392"/>
    </location>
</feature>
<evidence type="ECO:0008006" key="4">
    <source>
        <dbReference type="Google" id="ProtNLM"/>
    </source>
</evidence>
<name>A0ABV2N626_9HYPH</name>
<feature type="transmembrane region" description="Helical" evidence="1">
    <location>
        <begin position="82"/>
        <end position="99"/>
    </location>
</feature>